<dbReference type="AlphaFoldDB" id="T0QNA9"/>
<dbReference type="EMBL" id="JH767151">
    <property type="protein sequence ID" value="EQC35315.1"/>
    <property type="molecule type" value="Genomic_DNA"/>
</dbReference>
<evidence type="ECO:0000313" key="2">
    <source>
        <dbReference type="Proteomes" id="UP000030762"/>
    </source>
</evidence>
<reference evidence="1 2" key="1">
    <citation type="submission" date="2012-04" db="EMBL/GenBank/DDBJ databases">
        <title>The Genome Sequence of Saprolegnia declina VS20.</title>
        <authorList>
            <consortium name="The Broad Institute Genome Sequencing Platform"/>
            <person name="Russ C."/>
            <person name="Nusbaum C."/>
            <person name="Tyler B."/>
            <person name="van West P."/>
            <person name="Dieguez-Uribeondo J."/>
            <person name="de Bruijn I."/>
            <person name="Tripathy S."/>
            <person name="Jiang R."/>
            <person name="Young S.K."/>
            <person name="Zeng Q."/>
            <person name="Gargeya S."/>
            <person name="Fitzgerald M."/>
            <person name="Haas B."/>
            <person name="Abouelleil A."/>
            <person name="Alvarado L."/>
            <person name="Arachchi H.M."/>
            <person name="Berlin A."/>
            <person name="Chapman S.B."/>
            <person name="Goldberg J."/>
            <person name="Griggs A."/>
            <person name="Gujja S."/>
            <person name="Hansen M."/>
            <person name="Howarth C."/>
            <person name="Imamovic A."/>
            <person name="Larimer J."/>
            <person name="McCowen C."/>
            <person name="Montmayeur A."/>
            <person name="Murphy C."/>
            <person name="Neiman D."/>
            <person name="Pearson M."/>
            <person name="Priest M."/>
            <person name="Roberts A."/>
            <person name="Saif S."/>
            <person name="Shea T."/>
            <person name="Sisk P."/>
            <person name="Sykes S."/>
            <person name="Wortman J."/>
            <person name="Nusbaum C."/>
            <person name="Birren B."/>
        </authorList>
    </citation>
    <scope>NUCLEOTIDE SEQUENCE [LARGE SCALE GENOMIC DNA]</scope>
    <source>
        <strain evidence="1 2">VS20</strain>
    </source>
</reference>
<dbReference type="RefSeq" id="XP_008611065.1">
    <property type="nucleotide sequence ID" value="XM_008612843.1"/>
</dbReference>
<sequence length="390" mass="43695">MSDEVRDAMQHFEDGVAHEAALHHVRWAHPTLAPPRIELTVDDLWYQDEDNLLGDAPPNRTSLFIDLYIVAMTTHVPYGYSSVHTSLHPTMYDAAYHDAAASCGLTVDVVFATYKELAKTVQDFALTAHFRTRSVSSGQERSWLCRYHEAFESGASACPFLIKGRKKKDGTVQLRDVVLRHNHMCVLRPLPPGARETTLSIRAMTDIVMQSEVAKRVPTSKLTHKTINKLIKAQVGRKVSPMRASRIRSEIGARLADKTAVLDDGQTKSPRFRIAQARPDHFGHDVPRSTSDNCANCAIMSEYLERSGAVLWPDRRMTLLPRALNAALVTAPSFEKRFKTREDGTELAALAQNKELWTELTETIVDVSRRTALSDTSVRESDFRSALNLC</sequence>
<organism evidence="1 2">
    <name type="scientific">Saprolegnia diclina (strain VS20)</name>
    <dbReference type="NCBI Taxonomy" id="1156394"/>
    <lineage>
        <taxon>Eukaryota</taxon>
        <taxon>Sar</taxon>
        <taxon>Stramenopiles</taxon>
        <taxon>Oomycota</taxon>
        <taxon>Saprolegniomycetes</taxon>
        <taxon>Saprolegniales</taxon>
        <taxon>Saprolegniaceae</taxon>
        <taxon>Saprolegnia</taxon>
    </lineage>
</organism>
<dbReference type="Proteomes" id="UP000030762">
    <property type="component" value="Unassembled WGS sequence"/>
</dbReference>
<dbReference type="VEuPathDB" id="FungiDB:SDRG_07026"/>
<protein>
    <submittedName>
        <fullName evidence="1">Uncharacterized protein</fullName>
    </submittedName>
</protein>
<name>T0QNA9_SAPDV</name>
<dbReference type="GeneID" id="19947753"/>
<proteinExistence type="predicted"/>
<keyword evidence="2" id="KW-1185">Reference proteome</keyword>
<evidence type="ECO:0000313" key="1">
    <source>
        <dbReference type="EMBL" id="EQC35315.1"/>
    </source>
</evidence>
<accession>T0QNA9</accession>
<gene>
    <name evidence="1" type="ORF">SDRG_07026</name>
</gene>
<dbReference type="InParanoid" id="T0QNA9"/>